<evidence type="ECO:0000259" key="6">
    <source>
        <dbReference type="Pfam" id="PF06722"/>
    </source>
</evidence>
<feature type="region of interest" description="Disordered" evidence="5">
    <location>
        <begin position="54"/>
        <end position="73"/>
    </location>
</feature>
<evidence type="ECO:0000313" key="8">
    <source>
        <dbReference type="EMBL" id="MFB9572749.1"/>
    </source>
</evidence>
<dbReference type="Gene3D" id="3.40.50.2000">
    <property type="entry name" value="Glycogen Phosphorylase B"/>
    <property type="match status" value="2"/>
</dbReference>
<keyword evidence="3" id="KW-0808">Transferase</keyword>
<keyword evidence="9" id="KW-1185">Reference proteome</keyword>
<comment type="caution">
    <text evidence="8">The sequence shown here is derived from an EMBL/GenBank/DDBJ whole genome shotgun (WGS) entry which is preliminary data.</text>
</comment>
<evidence type="ECO:0000256" key="3">
    <source>
        <dbReference type="ARBA" id="ARBA00022679"/>
    </source>
</evidence>
<organism evidence="8 9">
    <name type="scientific">Streptomyces yanii</name>
    <dbReference type="NCBI Taxonomy" id="78510"/>
    <lineage>
        <taxon>Bacteria</taxon>
        <taxon>Bacillati</taxon>
        <taxon>Actinomycetota</taxon>
        <taxon>Actinomycetes</taxon>
        <taxon>Kitasatosporales</taxon>
        <taxon>Streptomycetaceae</taxon>
        <taxon>Streptomyces</taxon>
    </lineage>
</organism>
<evidence type="ECO:0000259" key="7">
    <source>
        <dbReference type="Pfam" id="PF21036"/>
    </source>
</evidence>
<dbReference type="PANTHER" id="PTHR48050:SF13">
    <property type="entry name" value="STEROL 3-BETA-GLUCOSYLTRANSFERASE UGT80A2"/>
    <property type="match status" value="1"/>
</dbReference>
<evidence type="ECO:0000256" key="1">
    <source>
        <dbReference type="ARBA" id="ARBA00006962"/>
    </source>
</evidence>
<protein>
    <submittedName>
        <fullName evidence="8">Activator-dependent family glycosyltransferase</fullName>
    </submittedName>
</protein>
<dbReference type="EMBL" id="JBHMCG010000051">
    <property type="protein sequence ID" value="MFB9572749.1"/>
    <property type="molecule type" value="Genomic_DNA"/>
</dbReference>
<keyword evidence="2" id="KW-0328">Glycosyltransferase</keyword>
<dbReference type="Pfam" id="PF06722">
    <property type="entry name" value="EryCIII-like_C"/>
    <property type="match status" value="1"/>
</dbReference>
<proteinExistence type="inferred from homology"/>
<evidence type="ECO:0000256" key="2">
    <source>
        <dbReference type="ARBA" id="ARBA00022676"/>
    </source>
</evidence>
<dbReference type="SUPFAM" id="SSF53756">
    <property type="entry name" value="UDP-Glycosyltransferase/glycogen phosphorylase"/>
    <property type="match status" value="1"/>
</dbReference>
<dbReference type="InterPro" id="IPR048284">
    <property type="entry name" value="EryCIII-like_N"/>
</dbReference>
<dbReference type="InterPro" id="IPR050426">
    <property type="entry name" value="Glycosyltransferase_28"/>
</dbReference>
<reference evidence="8 9" key="1">
    <citation type="submission" date="2024-09" db="EMBL/GenBank/DDBJ databases">
        <authorList>
            <person name="Sun Q."/>
            <person name="Mori K."/>
        </authorList>
    </citation>
    <scope>NUCLEOTIDE SEQUENCE [LARGE SCALE GENOMIC DNA]</scope>
    <source>
        <strain evidence="8 9">JCM 3331</strain>
    </source>
</reference>
<feature type="domain" description="Erythromycin biosynthesis protein CIII-like N-terminal" evidence="7">
    <location>
        <begin position="22"/>
        <end position="263"/>
    </location>
</feature>
<dbReference type="InterPro" id="IPR002213">
    <property type="entry name" value="UDP_glucos_trans"/>
</dbReference>
<dbReference type="InterPro" id="IPR030953">
    <property type="entry name" value="Glycosyl_450act"/>
</dbReference>
<keyword evidence="4" id="KW-0045">Antibiotic biosynthesis</keyword>
<evidence type="ECO:0000256" key="5">
    <source>
        <dbReference type="SAM" id="MobiDB-lite"/>
    </source>
</evidence>
<name>A0ABV5R4I1_9ACTN</name>
<dbReference type="CDD" id="cd03784">
    <property type="entry name" value="GT1_Gtf-like"/>
    <property type="match status" value="1"/>
</dbReference>
<dbReference type="NCBIfam" id="TIGR04516">
    <property type="entry name" value="glycosyl_450act"/>
    <property type="match status" value="1"/>
</dbReference>
<evidence type="ECO:0000313" key="9">
    <source>
        <dbReference type="Proteomes" id="UP001589710"/>
    </source>
</evidence>
<accession>A0ABV5R4I1</accession>
<dbReference type="InterPro" id="IPR010610">
    <property type="entry name" value="EryCIII-like_C"/>
</dbReference>
<dbReference type="Pfam" id="PF21036">
    <property type="entry name" value="EryCIII-like_N"/>
    <property type="match status" value="1"/>
</dbReference>
<dbReference type="Proteomes" id="UP001589710">
    <property type="component" value="Unassembled WGS sequence"/>
</dbReference>
<dbReference type="RefSeq" id="WP_345509544.1">
    <property type="nucleotide sequence ID" value="NZ_BAAAXD010000003.1"/>
</dbReference>
<dbReference type="PANTHER" id="PTHR48050">
    <property type="entry name" value="STEROL 3-BETA-GLUCOSYLTRANSFERASE"/>
    <property type="match status" value="1"/>
</dbReference>
<feature type="domain" description="Erythromycin biosynthesis protein CIII-like C-terminal" evidence="6">
    <location>
        <begin position="279"/>
        <end position="431"/>
    </location>
</feature>
<comment type="similarity">
    <text evidence="1">Belongs to the glycosyltransferase 28 family.</text>
</comment>
<sequence length="438" mass="48407">MRVLFTVYAAKTHFYNMVPIAWALRAAGHEVCVASQPQVVEAISRSGLAAVPVGEEESMPGRPAQDGDHVTSGTSWRNLNAGVTETRPEALTWDYVLGTFTVACSTHYEHATGGRAMLDDLVEFARSWRPDLVIWDAMTFAGPVAARASGAAHARMLFGVDHIGRMYDKYTELLGRQEPERRDDPVGDWLAGRLARFGCEFHEGLATEMMTGQWTIDPTPSWMQVPLDLPYHPVRYVPYNGPTAVPDWVHRSPERPRVCLTLGMTAREVLGGDVFSVQDLLESVAELDIEVVATLNSDQLGELRALPENVRAVEFVPLNELLPSCSAVIHHGGFGTLGNALVHGVPQIIAPGRYWDELDFGRCLEERGAGMLLEHERLSGEALKSKVDGDSLQSKISRILEDPSYRENAERIRQEIQRTPSPRALVAELEEKVAGHRA</sequence>
<gene>
    <name evidence="8" type="ORF">ACFFTL_10535</name>
</gene>
<evidence type="ECO:0000256" key="4">
    <source>
        <dbReference type="ARBA" id="ARBA00023194"/>
    </source>
</evidence>